<name>A0ABT4RDS8_9ACTN</name>
<keyword evidence="5" id="KW-1185">Reference proteome</keyword>
<dbReference type="Gene3D" id="3.40.50.300">
    <property type="entry name" value="P-loop containing nucleotide triphosphate hydrolases"/>
    <property type="match status" value="1"/>
</dbReference>
<evidence type="ECO:0000259" key="3">
    <source>
        <dbReference type="Pfam" id="PF00437"/>
    </source>
</evidence>
<evidence type="ECO:0000313" key="5">
    <source>
        <dbReference type="Proteomes" id="UP001147700"/>
    </source>
</evidence>
<evidence type="ECO:0000256" key="1">
    <source>
        <dbReference type="ARBA" id="ARBA00006611"/>
    </source>
</evidence>
<dbReference type="SUPFAM" id="SSF52540">
    <property type="entry name" value="P-loop containing nucleoside triphosphate hydrolases"/>
    <property type="match status" value="1"/>
</dbReference>
<dbReference type="Pfam" id="PF00437">
    <property type="entry name" value="T2SSE"/>
    <property type="match status" value="1"/>
</dbReference>
<comment type="caution">
    <text evidence="4">The sequence shown here is derived from an EMBL/GenBank/DDBJ whole genome shotgun (WGS) entry which is preliminary data.</text>
</comment>
<gene>
    <name evidence="4" type="ORF">OJ962_04220</name>
</gene>
<dbReference type="PANTHER" id="PTHR30486:SF15">
    <property type="entry name" value="TYPE II_IV SECRETION SYSTEM ATPASE"/>
    <property type="match status" value="1"/>
</dbReference>
<comment type="similarity">
    <text evidence="1">Belongs to the GSP E family.</text>
</comment>
<evidence type="ECO:0000256" key="2">
    <source>
        <dbReference type="SAM" id="MobiDB-lite"/>
    </source>
</evidence>
<dbReference type="PANTHER" id="PTHR30486">
    <property type="entry name" value="TWITCHING MOTILITY PROTEIN PILT"/>
    <property type="match status" value="1"/>
</dbReference>
<dbReference type="EMBL" id="JAPCID010000005">
    <property type="protein sequence ID" value="MDA0136691.1"/>
    <property type="molecule type" value="Genomic_DNA"/>
</dbReference>
<dbReference type="InterPro" id="IPR001482">
    <property type="entry name" value="T2SS/T4SS_dom"/>
</dbReference>
<accession>A0ABT4RDS8</accession>
<dbReference type="Gene3D" id="3.30.450.380">
    <property type="match status" value="1"/>
</dbReference>
<dbReference type="CDD" id="cd01130">
    <property type="entry name" value="VirB11-like_ATPase"/>
    <property type="match status" value="1"/>
</dbReference>
<organism evidence="4 5">
    <name type="scientific">Solirubrobacter deserti</name>
    <dbReference type="NCBI Taxonomy" id="2282478"/>
    <lineage>
        <taxon>Bacteria</taxon>
        <taxon>Bacillati</taxon>
        <taxon>Actinomycetota</taxon>
        <taxon>Thermoleophilia</taxon>
        <taxon>Solirubrobacterales</taxon>
        <taxon>Solirubrobacteraceae</taxon>
        <taxon>Solirubrobacter</taxon>
    </lineage>
</organism>
<evidence type="ECO:0000313" key="4">
    <source>
        <dbReference type="EMBL" id="MDA0136691.1"/>
    </source>
</evidence>
<proteinExistence type="inferred from homology"/>
<protein>
    <submittedName>
        <fullName evidence="4">CpaF family protein</fullName>
    </submittedName>
</protein>
<dbReference type="RefSeq" id="WP_202952294.1">
    <property type="nucleotide sequence ID" value="NZ_JAPCID010000005.1"/>
</dbReference>
<dbReference type="InterPro" id="IPR027417">
    <property type="entry name" value="P-loop_NTPase"/>
</dbReference>
<feature type="compositionally biased region" description="Pro residues" evidence="2">
    <location>
        <begin position="408"/>
        <end position="418"/>
    </location>
</feature>
<dbReference type="InterPro" id="IPR050921">
    <property type="entry name" value="T4SS_GSP_E_ATPase"/>
</dbReference>
<sequence length="418" mass="44802">MDPLEALAGDLRERLLAGAADADGDLNGRIRSLVDREAGVLSEDRRGELAARIAQRAFGLGPLEPLLADPAVDEIMVSGTAPVWVERRGRLERTGVRFEREADLRDAIERILAPLGRRADESQPLCDARLPDGSRVNVVLPPLALDGPALTIRRFRRHGLSPDDLVENGTLGRGLLDFLARVVRARASVLVCGGTGSGKTTTLNVLSSFVGEDERVVTIEDAAELRLRQPHVVRLEARPPNLEGRGEVTIRRLVRNALRMRPDRIIVGEVRGPEALDLLTALSTGHDGSLSTVHAGSPVEALRRIEVLALMADVGLPHAAVREQIADAFDLVVCQARTADGARRITSVAEVVRVASGPAARELYTWRDGAPRWHAAMTDGLAARLEVTGEDRAEAPRGPRTGAGGDPGVPPRGPRAGA</sequence>
<feature type="compositionally biased region" description="Basic and acidic residues" evidence="2">
    <location>
        <begin position="388"/>
        <end position="397"/>
    </location>
</feature>
<reference evidence="4" key="1">
    <citation type="submission" date="2022-10" db="EMBL/GenBank/DDBJ databases">
        <title>The WGS of Solirubrobacter sp. CPCC 204708.</title>
        <authorList>
            <person name="Jiang Z."/>
        </authorList>
    </citation>
    <scope>NUCLEOTIDE SEQUENCE</scope>
    <source>
        <strain evidence="4">CPCC 204708</strain>
    </source>
</reference>
<dbReference type="Proteomes" id="UP001147700">
    <property type="component" value="Unassembled WGS sequence"/>
</dbReference>
<feature type="region of interest" description="Disordered" evidence="2">
    <location>
        <begin position="388"/>
        <end position="418"/>
    </location>
</feature>
<feature type="domain" description="Bacterial type II secretion system protein E" evidence="3">
    <location>
        <begin position="59"/>
        <end position="335"/>
    </location>
</feature>